<dbReference type="GO" id="GO:0005886">
    <property type="term" value="C:plasma membrane"/>
    <property type="evidence" value="ECO:0007669"/>
    <property type="project" value="TreeGrafter"/>
</dbReference>
<feature type="transmembrane region" description="Helical" evidence="6">
    <location>
        <begin position="290"/>
        <end position="318"/>
    </location>
</feature>
<organism evidence="7 8">
    <name type="scientific">Sphaceloma murrayae</name>
    <dbReference type="NCBI Taxonomy" id="2082308"/>
    <lineage>
        <taxon>Eukaryota</taxon>
        <taxon>Fungi</taxon>
        <taxon>Dikarya</taxon>
        <taxon>Ascomycota</taxon>
        <taxon>Pezizomycotina</taxon>
        <taxon>Dothideomycetes</taxon>
        <taxon>Dothideomycetidae</taxon>
        <taxon>Myriangiales</taxon>
        <taxon>Elsinoaceae</taxon>
        <taxon>Sphaceloma</taxon>
    </lineage>
</organism>
<sequence length="439" mass="46754">MSHVAFDSDPVYIEARDRYIEAQFSKRQQPTQPGCGSSGTLQPYDLGLHVFALFLILALSFGACAFPVVAKRFPNLPIPRRALFICRHFGTGVLLATAFVHLLPTAFISLTDACLSPFWNEGYPAMAGFIAMVSVFVVVGIEMFFASKGAAHTHSSDYTTVLQQGSQAGSAESVHQVGHRHPSRPRRNSMKRFKQGHIGPGTSTDDLPQATSSSSKAAAQSPTSPGPAKSGPGMEMNDMDRQESIEPPASRPSSVSSSDSIPPASSSSKLTEYQQQQRALLQCLLLEAGILFHSVFIGMAVSVATGTAFVVLLIAISFHQTFEGLALGSRIAAITAFPQGSWKPWLMALAYGMTTPIGQAIGLIVHNLYDPQSRTGLLMVGIMNAISSGLLLFAGLVELLAEDFLSESSYDTLKGARRLEASAAVVAGGMLMALVGAWA</sequence>
<dbReference type="AlphaFoldDB" id="A0A2K1QYQ7"/>
<feature type="compositionally biased region" description="Low complexity" evidence="5">
    <location>
        <begin position="208"/>
        <end position="223"/>
    </location>
</feature>
<dbReference type="InterPro" id="IPR003689">
    <property type="entry name" value="ZIP"/>
</dbReference>
<dbReference type="OrthoDB" id="448280at2759"/>
<evidence type="ECO:0000256" key="2">
    <source>
        <dbReference type="ARBA" id="ARBA00022692"/>
    </source>
</evidence>
<dbReference type="GO" id="GO:0005385">
    <property type="term" value="F:zinc ion transmembrane transporter activity"/>
    <property type="evidence" value="ECO:0007669"/>
    <property type="project" value="TreeGrafter"/>
</dbReference>
<evidence type="ECO:0000256" key="3">
    <source>
        <dbReference type="ARBA" id="ARBA00022989"/>
    </source>
</evidence>
<dbReference type="Pfam" id="PF02535">
    <property type="entry name" value="Zip"/>
    <property type="match status" value="1"/>
</dbReference>
<proteinExistence type="predicted"/>
<dbReference type="InParanoid" id="A0A2K1QYQ7"/>
<comment type="subcellular location">
    <subcellularLocation>
        <location evidence="1">Membrane</location>
        <topology evidence="1">Multi-pass membrane protein</topology>
    </subcellularLocation>
</comment>
<evidence type="ECO:0000256" key="1">
    <source>
        <dbReference type="ARBA" id="ARBA00004141"/>
    </source>
</evidence>
<dbReference type="PANTHER" id="PTHR11040:SF60">
    <property type="entry name" value="FAMILY ZINC TRANSPORTER, PUTATIVE (AFU_ORTHOLOGUE AFUA_8G04010)-RELATED"/>
    <property type="match status" value="1"/>
</dbReference>
<keyword evidence="3 6" id="KW-1133">Transmembrane helix</keyword>
<protein>
    <submittedName>
        <fullName evidence="7">Anthranilate synthase component 1</fullName>
    </submittedName>
</protein>
<name>A0A2K1QYQ7_9PEZI</name>
<evidence type="ECO:0000256" key="6">
    <source>
        <dbReference type="SAM" id="Phobius"/>
    </source>
</evidence>
<reference evidence="7 8" key="1">
    <citation type="submission" date="2017-06" db="EMBL/GenBank/DDBJ databases">
        <title>Draft genome sequence of a variant of Elsinoe murrayae.</title>
        <authorList>
            <person name="Cheng Q."/>
        </authorList>
    </citation>
    <scope>NUCLEOTIDE SEQUENCE [LARGE SCALE GENOMIC DNA]</scope>
    <source>
        <strain evidence="7 8">CQ-2017a</strain>
    </source>
</reference>
<feature type="transmembrane region" description="Helical" evidence="6">
    <location>
        <begin position="421"/>
        <end position="438"/>
    </location>
</feature>
<gene>
    <name evidence="7" type="ORF">CAC42_5644</name>
</gene>
<evidence type="ECO:0000313" key="8">
    <source>
        <dbReference type="Proteomes" id="UP000243797"/>
    </source>
</evidence>
<feature type="compositionally biased region" description="Basic residues" evidence="5">
    <location>
        <begin position="177"/>
        <end position="195"/>
    </location>
</feature>
<evidence type="ECO:0000256" key="5">
    <source>
        <dbReference type="SAM" id="MobiDB-lite"/>
    </source>
</evidence>
<feature type="transmembrane region" description="Helical" evidence="6">
    <location>
        <begin position="377"/>
        <end position="401"/>
    </location>
</feature>
<feature type="transmembrane region" description="Helical" evidence="6">
    <location>
        <begin position="123"/>
        <end position="145"/>
    </location>
</feature>
<feature type="transmembrane region" description="Helical" evidence="6">
    <location>
        <begin position="82"/>
        <end position="103"/>
    </location>
</feature>
<accession>A0A2K1QYQ7</accession>
<feature type="transmembrane region" description="Helical" evidence="6">
    <location>
        <begin position="46"/>
        <end position="70"/>
    </location>
</feature>
<feature type="compositionally biased region" description="Low complexity" evidence="5">
    <location>
        <begin position="247"/>
        <end position="269"/>
    </location>
</feature>
<evidence type="ECO:0000313" key="7">
    <source>
        <dbReference type="EMBL" id="PNS20194.1"/>
    </source>
</evidence>
<dbReference type="Proteomes" id="UP000243797">
    <property type="component" value="Unassembled WGS sequence"/>
</dbReference>
<evidence type="ECO:0000256" key="4">
    <source>
        <dbReference type="ARBA" id="ARBA00023136"/>
    </source>
</evidence>
<dbReference type="EMBL" id="NKHZ01000025">
    <property type="protein sequence ID" value="PNS20194.1"/>
    <property type="molecule type" value="Genomic_DNA"/>
</dbReference>
<comment type="caution">
    <text evidence="7">The sequence shown here is derived from an EMBL/GenBank/DDBJ whole genome shotgun (WGS) entry which is preliminary data.</text>
</comment>
<feature type="region of interest" description="Disordered" evidence="5">
    <location>
        <begin position="161"/>
        <end position="269"/>
    </location>
</feature>
<dbReference type="PANTHER" id="PTHR11040">
    <property type="entry name" value="ZINC/IRON TRANSPORTER"/>
    <property type="match status" value="1"/>
</dbReference>
<keyword evidence="8" id="KW-1185">Reference proteome</keyword>
<keyword evidence="4 6" id="KW-0472">Membrane</keyword>
<feature type="transmembrane region" description="Helical" evidence="6">
    <location>
        <begin position="345"/>
        <end position="365"/>
    </location>
</feature>
<dbReference type="STRING" id="2082308.A0A2K1QYQ7"/>
<feature type="compositionally biased region" description="Polar residues" evidence="5">
    <location>
        <begin position="161"/>
        <end position="170"/>
    </location>
</feature>
<keyword evidence="2 6" id="KW-0812">Transmembrane</keyword>